<organism evidence="1 2">
    <name type="scientific">Laetiporus sulphureus 93-53</name>
    <dbReference type="NCBI Taxonomy" id="1314785"/>
    <lineage>
        <taxon>Eukaryota</taxon>
        <taxon>Fungi</taxon>
        <taxon>Dikarya</taxon>
        <taxon>Basidiomycota</taxon>
        <taxon>Agaricomycotina</taxon>
        <taxon>Agaricomycetes</taxon>
        <taxon>Polyporales</taxon>
        <taxon>Laetiporus</taxon>
    </lineage>
</organism>
<evidence type="ECO:0000313" key="1">
    <source>
        <dbReference type="EMBL" id="KZT03588.1"/>
    </source>
</evidence>
<dbReference type="EMBL" id="KV427643">
    <property type="protein sequence ID" value="KZT03588.1"/>
    <property type="molecule type" value="Genomic_DNA"/>
</dbReference>
<sequence>GHGHIGSYYHRFVAEESTVCQCRTANIQTREHLLIHCPLYTHHRHLLGNPNRPIRLARLFTSKYARHQLAAFLTETDAYTKTSLFPWDPG</sequence>
<dbReference type="Proteomes" id="UP000076871">
    <property type="component" value="Unassembled WGS sequence"/>
</dbReference>
<feature type="non-terminal residue" evidence="1">
    <location>
        <position position="1"/>
    </location>
</feature>
<dbReference type="GeneID" id="63821855"/>
<dbReference type="STRING" id="1314785.A0A165CWH2"/>
<dbReference type="InParanoid" id="A0A165CWH2"/>
<name>A0A165CWH2_9APHY</name>
<gene>
    <name evidence="1" type="ORF">LAESUDRAFT_659683</name>
</gene>
<evidence type="ECO:0008006" key="3">
    <source>
        <dbReference type="Google" id="ProtNLM"/>
    </source>
</evidence>
<keyword evidence="2" id="KW-1185">Reference proteome</keyword>
<proteinExistence type="predicted"/>
<dbReference type="AlphaFoldDB" id="A0A165CWH2"/>
<protein>
    <recommendedName>
        <fullName evidence="3">Reverse transcriptase zinc-binding domain-containing protein</fullName>
    </recommendedName>
</protein>
<dbReference type="OrthoDB" id="3230070at2759"/>
<reference evidence="1 2" key="1">
    <citation type="journal article" date="2016" name="Mol. Biol. Evol.">
        <title>Comparative Genomics of Early-Diverging Mushroom-Forming Fungi Provides Insights into the Origins of Lignocellulose Decay Capabilities.</title>
        <authorList>
            <person name="Nagy L.G."/>
            <person name="Riley R."/>
            <person name="Tritt A."/>
            <person name="Adam C."/>
            <person name="Daum C."/>
            <person name="Floudas D."/>
            <person name="Sun H."/>
            <person name="Yadav J.S."/>
            <person name="Pangilinan J."/>
            <person name="Larsson K.H."/>
            <person name="Matsuura K."/>
            <person name="Barry K."/>
            <person name="Labutti K."/>
            <person name="Kuo R."/>
            <person name="Ohm R.A."/>
            <person name="Bhattacharya S.S."/>
            <person name="Shirouzu T."/>
            <person name="Yoshinaga Y."/>
            <person name="Martin F.M."/>
            <person name="Grigoriev I.V."/>
            <person name="Hibbett D.S."/>
        </authorList>
    </citation>
    <scope>NUCLEOTIDE SEQUENCE [LARGE SCALE GENOMIC DNA]</scope>
    <source>
        <strain evidence="1 2">93-53</strain>
    </source>
</reference>
<dbReference type="RefSeq" id="XP_040761328.1">
    <property type="nucleotide sequence ID" value="XM_040904825.1"/>
</dbReference>
<evidence type="ECO:0000313" key="2">
    <source>
        <dbReference type="Proteomes" id="UP000076871"/>
    </source>
</evidence>
<accession>A0A165CWH2</accession>